<evidence type="ECO:0000313" key="2">
    <source>
        <dbReference type="Proteomes" id="UP000292580"/>
    </source>
</evidence>
<keyword evidence="2" id="KW-1185">Reference proteome</keyword>
<protein>
    <submittedName>
        <fullName evidence="1">Uncharacterized protein</fullName>
    </submittedName>
</protein>
<gene>
    <name evidence="1" type="ORF">CUJ86_07900</name>
</gene>
<reference evidence="1 2" key="1">
    <citation type="submission" date="2017-11" db="EMBL/GenBank/DDBJ databases">
        <title>Isolation and Characterization of Methanofollis Species from Methane Seep Offshore SW Taiwan.</title>
        <authorList>
            <person name="Teng N.-H."/>
            <person name="Lai M.-C."/>
            <person name="Chen S.-C."/>
        </authorList>
    </citation>
    <scope>NUCLEOTIDE SEQUENCE [LARGE SCALE GENOMIC DNA]</scope>
    <source>
        <strain evidence="1 2">FWC-SCC2</strain>
    </source>
</reference>
<proteinExistence type="predicted"/>
<comment type="caution">
    <text evidence="1">The sequence shown here is derived from an EMBL/GenBank/DDBJ whole genome shotgun (WGS) entry which is preliminary data.</text>
</comment>
<sequence length="61" mass="6754">MKRRTLLAPGPFHDFPRSTNNLFRASEPLSATVIALSKKSRKPILIKSHSSPGSRSPQNII</sequence>
<name>A0A483CTE8_9EURY</name>
<dbReference type="EMBL" id="PGCL01000003">
    <property type="protein sequence ID" value="TAJ43964.1"/>
    <property type="molecule type" value="Genomic_DNA"/>
</dbReference>
<accession>A0A483CTE8</accession>
<evidence type="ECO:0000313" key="1">
    <source>
        <dbReference type="EMBL" id="TAJ43964.1"/>
    </source>
</evidence>
<organism evidence="1 2">
    <name type="scientific">Methanofollis fontis</name>
    <dbReference type="NCBI Taxonomy" id="2052832"/>
    <lineage>
        <taxon>Archaea</taxon>
        <taxon>Methanobacteriati</taxon>
        <taxon>Methanobacteriota</taxon>
        <taxon>Stenosarchaea group</taxon>
        <taxon>Methanomicrobia</taxon>
        <taxon>Methanomicrobiales</taxon>
        <taxon>Methanomicrobiaceae</taxon>
        <taxon>Methanofollis</taxon>
    </lineage>
</organism>
<dbReference type="Proteomes" id="UP000292580">
    <property type="component" value="Unassembled WGS sequence"/>
</dbReference>
<dbReference type="AlphaFoldDB" id="A0A483CTE8"/>